<accession>A0AAV0NKM3</accession>
<proteinExistence type="predicted"/>
<dbReference type="InterPro" id="IPR012337">
    <property type="entry name" value="RNaseH-like_sf"/>
</dbReference>
<dbReference type="PANTHER" id="PTHR33924:SF5">
    <property type="entry name" value="CATION-TRANSPORTING ATPASE"/>
    <property type="match status" value="1"/>
</dbReference>
<feature type="compositionally biased region" description="Low complexity" evidence="1">
    <location>
        <begin position="292"/>
        <end position="316"/>
    </location>
</feature>
<dbReference type="SUPFAM" id="SSF53098">
    <property type="entry name" value="Ribonuclease H-like"/>
    <property type="match status" value="1"/>
</dbReference>
<dbReference type="GO" id="GO:0004523">
    <property type="term" value="F:RNA-DNA hybrid ribonuclease activity"/>
    <property type="evidence" value="ECO:0007669"/>
    <property type="project" value="InterPro"/>
</dbReference>
<dbReference type="InterPro" id="IPR036397">
    <property type="entry name" value="RNaseH_sf"/>
</dbReference>
<feature type="region of interest" description="Disordered" evidence="1">
    <location>
        <begin position="288"/>
        <end position="330"/>
    </location>
</feature>
<organism evidence="3 4">
    <name type="scientific">Linum tenue</name>
    <dbReference type="NCBI Taxonomy" id="586396"/>
    <lineage>
        <taxon>Eukaryota</taxon>
        <taxon>Viridiplantae</taxon>
        <taxon>Streptophyta</taxon>
        <taxon>Embryophyta</taxon>
        <taxon>Tracheophyta</taxon>
        <taxon>Spermatophyta</taxon>
        <taxon>Magnoliopsida</taxon>
        <taxon>eudicotyledons</taxon>
        <taxon>Gunneridae</taxon>
        <taxon>Pentapetalae</taxon>
        <taxon>rosids</taxon>
        <taxon>fabids</taxon>
        <taxon>Malpighiales</taxon>
        <taxon>Linaceae</taxon>
        <taxon>Linum</taxon>
    </lineage>
</organism>
<dbReference type="EMBL" id="CAMGYJ010000008">
    <property type="protein sequence ID" value="CAI0459208.1"/>
    <property type="molecule type" value="Genomic_DNA"/>
</dbReference>
<protein>
    <recommendedName>
        <fullName evidence="2">RNase H type-1 domain-containing protein</fullName>
    </recommendedName>
</protein>
<name>A0AAV0NKM3_9ROSI</name>
<feature type="domain" description="RNase H type-1" evidence="2">
    <location>
        <begin position="29"/>
        <end position="90"/>
    </location>
</feature>
<gene>
    <name evidence="3" type="ORF">LITE_LOCUS33890</name>
</gene>
<evidence type="ECO:0000313" key="4">
    <source>
        <dbReference type="Proteomes" id="UP001154282"/>
    </source>
</evidence>
<dbReference type="InterPro" id="IPR044730">
    <property type="entry name" value="RNase_H-like_dom_plant"/>
</dbReference>
<keyword evidence="4" id="KW-1185">Reference proteome</keyword>
<dbReference type="InterPro" id="IPR002156">
    <property type="entry name" value="RNaseH_domain"/>
</dbReference>
<reference evidence="3" key="1">
    <citation type="submission" date="2022-08" db="EMBL/GenBank/DDBJ databases">
        <authorList>
            <person name="Gutierrez-Valencia J."/>
        </authorList>
    </citation>
    <scope>NUCLEOTIDE SEQUENCE</scope>
</reference>
<dbReference type="Gene3D" id="3.30.420.10">
    <property type="entry name" value="Ribonuclease H-like superfamily/Ribonuclease H"/>
    <property type="match status" value="1"/>
</dbReference>
<feature type="compositionally biased region" description="Basic and acidic residues" evidence="1">
    <location>
        <begin position="382"/>
        <end position="398"/>
    </location>
</feature>
<comment type="caution">
    <text evidence="3">The sequence shown here is derived from an EMBL/GenBank/DDBJ whole genome shotgun (WGS) entry which is preliminary data.</text>
</comment>
<sequence length="653" mass="70886">RDPYSEKGDSESSAKLAGNHRAQDWVCVNTDGSVIFSPESTSCGDIMRGSDGRFIKAFTANLGGGSITRAELAGIVYGLDLAWEHGVRKVANLNRESAVVGVFGAKGLSANMEDQADSGLPTGSVSMIVGDKRGCDDLGEEQEITHKRVKTRNLDAVLRVQDQDSCQVQRSGTTTLTQSAEVNLVHGQLDLNSEACTGYDSTRSDTLHSAVNCAEVANKCATSLGIGLDFNAGNTASSGNHYRVYPNKAPKSWQNSRDVSECASTTGPVVDKDPLKVWKEMKQNGFLSAPHGGISSQSNLLSSSSHGPPHGGVPVPKQRGRKPKNNDITKKRMEMAKREQVDRFTKIAAPSGLLNDLNPGIINHVRNSKQVRSIIEALVKSEKHKDNREERSRRDSHLKAGSKGFGGNESSSTAVFESKLIGGFTISSRECDSSAIRGMCGESSLSYSHPVGEDALVLKLSSSMKVPQESSSFSNNESADGTNASSLSVKAASVASQWLELVQQDIKGRLTALRRSKRRVKDVITTDLPMLISREFGSHQESTDPYNMQAAAMHQARWTLKFDQMDKALSEEQRQLESWLCQLKEMQLHCDHGLQHYQLNAVMGLQQPSGTAECYIRAPKADSSEKELAVRAAAASIYSTCNFFMSKENVSCF</sequence>
<evidence type="ECO:0000313" key="3">
    <source>
        <dbReference type="EMBL" id="CAI0459208.1"/>
    </source>
</evidence>
<dbReference type="GO" id="GO:0003676">
    <property type="term" value="F:nucleic acid binding"/>
    <property type="evidence" value="ECO:0007669"/>
    <property type="project" value="InterPro"/>
</dbReference>
<evidence type="ECO:0000256" key="1">
    <source>
        <dbReference type="SAM" id="MobiDB-lite"/>
    </source>
</evidence>
<dbReference type="Pfam" id="PF13456">
    <property type="entry name" value="RVT_3"/>
    <property type="match status" value="1"/>
</dbReference>
<dbReference type="PANTHER" id="PTHR33924">
    <property type="entry name" value="CATION-TRANSPORTING ATPASE"/>
    <property type="match status" value="1"/>
</dbReference>
<dbReference type="Proteomes" id="UP001154282">
    <property type="component" value="Unassembled WGS sequence"/>
</dbReference>
<feature type="non-terminal residue" evidence="3">
    <location>
        <position position="1"/>
    </location>
</feature>
<dbReference type="AlphaFoldDB" id="A0AAV0NKM3"/>
<feature type="region of interest" description="Disordered" evidence="1">
    <location>
        <begin position="382"/>
        <end position="411"/>
    </location>
</feature>
<evidence type="ECO:0000259" key="2">
    <source>
        <dbReference type="Pfam" id="PF13456"/>
    </source>
</evidence>
<dbReference type="CDD" id="cd06222">
    <property type="entry name" value="RNase_H_like"/>
    <property type="match status" value="1"/>
</dbReference>